<comment type="caution">
    <text evidence="1">The sequence shown here is derived from an EMBL/GenBank/DDBJ whole genome shotgun (WGS) entry which is preliminary data.</text>
</comment>
<dbReference type="Gramene" id="OMO83219">
    <property type="protein sequence ID" value="OMO83219"/>
    <property type="gene ID" value="CCACVL1_11507"/>
</dbReference>
<evidence type="ECO:0000313" key="1">
    <source>
        <dbReference type="EMBL" id="OMO83219.1"/>
    </source>
</evidence>
<dbReference type="OrthoDB" id="994237at2759"/>
<dbReference type="AlphaFoldDB" id="A0A1R3IKU0"/>
<dbReference type="Proteomes" id="UP000188268">
    <property type="component" value="Unassembled WGS sequence"/>
</dbReference>
<dbReference type="EMBL" id="AWWV01009901">
    <property type="protein sequence ID" value="OMO83219.1"/>
    <property type="molecule type" value="Genomic_DNA"/>
</dbReference>
<accession>A0A1R3IKU0</accession>
<dbReference type="Gene3D" id="3.40.462.20">
    <property type="match status" value="1"/>
</dbReference>
<organism evidence="1 2">
    <name type="scientific">Corchorus capsularis</name>
    <name type="common">Jute</name>
    <dbReference type="NCBI Taxonomy" id="210143"/>
    <lineage>
        <taxon>Eukaryota</taxon>
        <taxon>Viridiplantae</taxon>
        <taxon>Streptophyta</taxon>
        <taxon>Embryophyta</taxon>
        <taxon>Tracheophyta</taxon>
        <taxon>Spermatophyta</taxon>
        <taxon>Magnoliopsida</taxon>
        <taxon>eudicotyledons</taxon>
        <taxon>Gunneridae</taxon>
        <taxon>Pentapetalae</taxon>
        <taxon>rosids</taxon>
        <taxon>malvids</taxon>
        <taxon>Malvales</taxon>
        <taxon>Malvaceae</taxon>
        <taxon>Grewioideae</taxon>
        <taxon>Apeibeae</taxon>
        <taxon>Corchorus</taxon>
    </lineage>
</organism>
<name>A0A1R3IKU0_COCAP</name>
<proteinExistence type="predicted"/>
<evidence type="ECO:0000313" key="2">
    <source>
        <dbReference type="Proteomes" id="UP000188268"/>
    </source>
</evidence>
<gene>
    <name evidence="1" type="ORF">CCACVL1_11507</name>
</gene>
<protein>
    <submittedName>
        <fullName evidence="1">Uncharacterized protein</fullName>
    </submittedName>
</protein>
<reference evidence="1 2" key="1">
    <citation type="submission" date="2013-09" db="EMBL/GenBank/DDBJ databases">
        <title>Corchorus capsularis genome sequencing.</title>
        <authorList>
            <person name="Alam M."/>
            <person name="Haque M.S."/>
            <person name="Islam M.S."/>
            <person name="Emdad E.M."/>
            <person name="Islam M.M."/>
            <person name="Ahmed B."/>
            <person name="Halim A."/>
            <person name="Hossen Q.M.M."/>
            <person name="Hossain M.Z."/>
            <person name="Ahmed R."/>
            <person name="Khan M.M."/>
            <person name="Islam R."/>
            <person name="Rashid M.M."/>
            <person name="Khan S.A."/>
            <person name="Rahman M.S."/>
            <person name="Alam M."/>
        </authorList>
    </citation>
    <scope>NUCLEOTIDE SEQUENCE [LARGE SCALE GENOMIC DNA]</scope>
    <source>
        <strain evidence="2">cv. CVL-1</strain>
        <tissue evidence="1">Whole seedling</tissue>
    </source>
</reference>
<sequence length="130" mass="14223">MANLQFTEDLTEKQLDAMAGNAPYIKMVSEQFDRCHGTLLQKTILISFNASSCDTGVSKTFQGGETSKHVKLLARQLMKCFSGKEGANGVVSMVAFGGKMDEIPESALPYPHIELATCSWQKEPYITKVG</sequence>
<keyword evidence="2" id="KW-1185">Reference proteome</keyword>
<dbReference type="STRING" id="210143.A0A1R3IKU0"/>